<evidence type="ECO:0000313" key="1">
    <source>
        <dbReference type="EnsemblMetazoa" id="GAUT036724-PA"/>
    </source>
</evidence>
<dbReference type="EnsemblMetazoa" id="GAUT036724-RA">
    <property type="protein sequence ID" value="GAUT036724-PA"/>
    <property type="gene ID" value="GAUT036724"/>
</dbReference>
<evidence type="ECO:0000313" key="2">
    <source>
        <dbReference type="Proteomes" id="UP000078200"/>
    </source>
</evidence>
<sequence length="127" mass="14408">MEHAEGRAGYKSSDYWCFRTLRYSTTIMICARVLDVVDFGIVLLKIIKFPKCVHNNNELLTLPSASLVILVCYLNRHLTKFSVWLCATTNRFYGGESRHMVVRAGVLNEAIACMAPAQSQLNLSRKH</sequence>
<dbReference type="Proteomes" id="UP000078200">
    <property type="component" value="Unassembled WGS sequence"/>
</dbReference>
<dbReference type="AlphaFoldDB" id="A0A1A9VGS8"/>
<dbReference type="VEuPathDB" id="VectorBase:GAUT036724"/>
<organism evidence="1 2">
    <name type="scientific">Glossina austeni</name>
    <name type="common">Savannah tsetse fly</name>
    <dbReference type="NCBI Taxonomy" id="7395"/>
    <lineage>
        <taxon>Eukaryota</taxon>
        <taxon>Metazoa</taxon>
        <taxon>Ecdysozoa</taxon>
        <taxon>Arthropoda</taxon>
        <taxon>Hexapoda</taxon>
        <taxon>Insecta</taxon>
        <taxon>Pterygota</taxon>
        <taxon>Neoptera</taxon>
        <taxon>Endopterygota</taxon>
        <taxon>Diptera</taxon>
        <taxon>Brachycera</taxon>
        <taxon>Muscomorpha</taxon>
        <taxon>Hippoboscoidea</taxon>
        <taxon>Glossinidae</taxon>
        <taxon>Glossina</taxon>
    </lineage>
</organism>
<name>A0A1A9VGS8_GLOAU</name>
<reference evidence="1" key="1">
    <citation type="submission" date="2020-05" db="UniProtKB">
        <authorList>
            <consortium name="EnsemblMetazoa"/>
        </authorList>
    </citation>
    <scope>IDENTIFICATION</scope>
    <source>
        <strain evidence="1">TTRI</strain>
    </source>
</reference>
<proteinExistence type="predicted"/>
<keyword evidence="2" id="KW-1185">Reference proteome</keyword>
<accession>A0A1A9VGS8</accession>
<protein>
    <submittedName>
        <fullName evidence="1">Uncharacterized protein</fullName>
    </submittedName>
</protein>